<feature type="coiled-coil region" evidence="1">
    <location>
        <begin position="243"/>
        <end position="270"/>
    </location>
</feature>
<keyword evidence="1" id="KW-0175">Coiled coil</keyword>
<reference evidence="2" key="1">
    <citation type="submission" date="2021-01" db="EMBL/GenBank/DDBJ databases">
        <authorList>
            <person name="Corre E."/>
            <person name="Pelletier E."/>
            <person name="Niang G."/>
            <person name="Scheremetjew M."/>
            <person name="Finn R."/>
            <person name="Kale V."/>
            <person name="Holt S."/>
            <person name="Cochrane G."/>
            <person name="Meng A."/>
            <person name="Brown T."/>
            <person name="Cohen L."/>
        </authorList>
    </citation>
    <scope>NUCLEOTIDE SEQUENCE</scope>
    <source>
        <strain evidence="2">GSO104</strain>
    </source>
</reference>
<name>A0A7S4S881_9STRA</name>
<dbReference type="EMBL" id="HBNS01039715">
    <property type="protein sequence ID" value="CAE4637646.1"/>
    <property type="molecule type" value="Transcribed_RNA"/>
</dbReference>
<proteinExistence type="predicted"/>
<dbReference type="AlphaFoldDB" id="A0A7S4S881"/>
<protein>
    <submittedName>
        <fullName evidence="2">Uncharacterized protein</fullName>
    </submittedName>
</protein>
<accession>A0A7S4S881</accession>
<evidence type="ECO:0000256" key="1">
    <source>
        <dbReference type="SAM" id="Coils"/>
    </source>
</evidence>
<organism evidence="2">
    <name type="scientific">Ditylum brightwellii</name>
    <dbReference type="NCBI Taxonomy" id="49249"/>
    <lineage>
        <taxon>Eukaryota</taxon>
        <taxon>Sar</taxon>
        <taxon>Stramenopiles</taxon>
        <taxon>Ochrophyta</taxon>
        <taxon>Bacillariophyta</taxon>
        <taxon>Mediophyceae</taxon>
        <taxon>Lithodesmiophycidae</taxon>
        <taxon>Lithodesmiales</taxon>
        <taxon>Lithodesmiaceae</taxon>
        <taxon>Ditylum</taxon>
    </lineage>
</organism>
<evidence type="ECO:0000313" key="2">
    <source>
        <dbReference type="EMBL" id="CAE4637646.1"/>
    </source>
</evidence>
<sequence length="359" mass="40058">MADHQDKNIVVGIFDPGIRDSPNITISHPGSVKCIKSIIKSRRWLAVDLTTADLEEVNQNKNKLWSLRVDVLVLPGGEPRKMREALTQNCCRMLSKWRLQRKAIDDSANESGKISGGGLVCICAGTVVACGKGMRGRNLVDGVELFDDNRFASAGLSGMVRLKCNFDTSPVMAGDLALSKEKKKLRMMYCNDPLMSIRDPNGPLMSTRDLVEKPENVKTDKTEISIWACYRTDLAAKCEARRISSEDKSLDNINEQYQNKNRQFKKLIMQEKWLCLSCGKLHFKSNKVKSCCGVKKREQEKERKLVQELAGVMPGKAAIVAIEKESLSCQTVLFGPHPEFSCATSAAILAESILWACWR</sequence>
<gene>
    <name evidence="2" type="ORF">DBRI00130_LOCUS30932</name>
</gene>